<dbReference type="Proteomes" id="UP000887566">
    <property type="component" value="Unplaced"/>
</dbReference>
<feature type="compositionally biased region" description="Low complexity" evidence="1">
    <location>
        <begin position="49"/>
        <end position="62"/>
    </location>
</feature>
<accession>A0A914WL66</accession>
<dbReference type="WBParaSite" id="PSAMB.scaffold445size50797.g5883.t1">
    <property type="protein sequence ID" value="PSAMB.scaffold445size50797.g5883.t1"/>
    <property type="gene ID" value="PSAMB.scaffold445size50797.g5883"/>
</dbReference>
<sequence length="114" mass="12570">MVQWRWERAVTGERRSGSFHGRHRMRRPTDRLNRKSSFGSGRAAQTLESRPSSMAAAASRRGGCQGRRHRGLLLKSSVGERGPGRSADPSQSTDTHLFGVGIVARRATTSLFHA</sequence>
<name>A0A914WL66_9BILA</name>
<organism evidence="2 3">
    <name type="scientific">Plectus sambesii</name>
    <dbReference type="NCBI Taxonomy" id="2011161"/>
    <lineage>
        <taxon>Eukaryota</taxon>
        <taxon>Metazoa</taxon>
        <taxon>Ecdysozoa</taxon>
        <taxon>Nematoda</taxon>
        <taxon>Chromadorea</taxon>
        <taxon>Plectida</taxon>
        <taxon>Plectina</taxon>
        <taxon>Plectoidea</taxon>
        <taxon>Plectidae</taxon>
        <taxon>Plectus</taxon>
    </lineage>
</organism>
<keyword evidence="2" id="KW-1185">Reference proteome</keyword>
<feature type="compositionally biased region" description="Basic and acidic residues" evidence="1">
    <location>
        <begin position="1"/>
        <end position="16"/>
    </location>
</feature>
<protein>
    <submittedName>
        <fullName evidence="3">Uncharacterized protein</fullName>
    </submittedName>
</protein>
<evidence type="ECO:0000313" key="2">
    <source>
        <dbReference type="Proteomes" id="UP000887566"/>
    </source>
</evidence>
<proteinExistence type="predicted"/>
<evidence type="ECO:0000313" key="3">
    <source>
        <dbReference type="WBParaSite" id="PSAMB.scaffold445size50797.g5883.t1"/>
    </source>
</evidence>
<reference evidence="3" key="1">
    <citation type="submission" date="2022-11" db="UniProtKB">
        <authorList>
            <consortium name="WormBaseParasite"/>
        </authorList>
    </citation>
    <scope>IDENTIFICATION</scope>
</reference>
<feature type="region of interest" description="Disordered" evidence="1">
    <location>
        <begin position="1"/>
        <end position="97"/>
    </location>
</feature>
<evidence type="ECO:0000256" key="1">
    <source>
        <dbReference type="SAM" id="MobiDB-lite"/>
    </source>
</evidence>
<dbReference type="AlphaFoldDB" id="A0A914WL66"/>